<dbReference type="SMART" id="SM00327">
    <property type="entry name" value="VWA"/>
    <property type="match status" value="1"/>
</dbReference>
<dbReference type="AlphaFoldDB" id="A0A1R1S8K7"/>
<name>A0A1R1S8K7_9ACTN</name>
<dbReference type="InterPro" id="IPR036465">
    <property type="entry name" value="vWFA_dom_sf"/>
</dbReference>
<reference evidence="4 5" key="1">
    <citation type="submission" date="2013-05" db="EMBL/GenBank/DDBJ databases">
        <title>Genome sequence of Streptomyces sparsogenes DSM 40356.</title>
        <authorList>
            <person name="Coyne S."/>
            <person name="Seebeck F.P."/>
        </authorList>
    </citation>
    <scope>NUCLEOTIDE SEQUENCE [LARGE SCALE GENOMIC DNA]</scope>
    <source>
        <strain evidence="4 5">DSM 40356</strain>
    </source>
</reference>
<accession>A0A1R1S8K7</accession>
<dbReference type="SUPFAM" id="SSF53300">
    <property type="entry name" value="vWA-like"/>
    <property type="match status" value="1"/>
</dbReference>
<keyword evidence="5" id="KW-1185">Reference proteome</keyword>
<evidence type="ECO:0000256" key="2">
    <source>
        <dbReference type="SAM" id="Phobius"/>
    </source>
</evidence>
<organism evidence="4 5">
    <name type="scientific">Streptomyces sparsogenes DSM 40356</name>
    <dbReference type="NCBI Taxonomy" id="1331668"/>
    <lineage>
        <taxon>Bacteria</taxon>
        <taxon>Bacillati</taxon>
        <taxon>Actinomycetota</taxon>
        <taxon>Actinomycetes</taxon>
        <taxon>Kitasatosporales</taxon>
        <taxon>Streptomycetaceae</taxon>
        <taxon>Streptomyces</taxon>
    </lineage>
</organism>
<feature type="compositionally biased region" description="Low complexity" evidence="1">
    <location>
        <begin position="232"/>
        <end position="241"/>
    </location>
</feature>
<feature type="region of interest" description="Disordered" evidence="1">
    <location>
        <begin position="1"/>
        <end position="29"/>
    </location>
</feature>
<dbReference type="SUPFAM" id="SSF53850">
    <property type="entry name" value="Periplasmic binding protein-like II"/>
    <property type="match status" value="1"/>
</dbReference>
<dbReference type="EMBL" id="ASQP01000462">
    <property type="protein sequence ID" value="OMI34548.1"/>
    <property type="molecule type" value="Genomic_DNA"/>
</dbReference>
<gene>
    <name evidence="4" type="ORF">SPAR_35806</name>
</gene>
<protein>
    <recommendedName>
        <fullName evidence="3">VWFA domain-containing protein</fullName>
    </recommendedName>
</protein>
<feature type="compositionally biased region" description="Gly residues" evidence="1">
    <location>
        <begin position="221"/>
        <end position="231"/>
    </location>
</feature>
<dbReference type="RefSeq" id="WP_065966745.1">
    <property type="nucleotide sequence ID" value="NZ_ASQP01000462.1"/>
</dbReference>
<dbReference type="Gene3D" id="3.40.50.410">
    <property type="entry name" value="von Willebrand factor, type A domain"/>
    <property type="match status" value="1"/>
</dbReference>
<feature type="region of interest" description="Disordered" evidence="1">
    <location>
        <begin position="220"/>
        <end position="269"/>
    </location>
</feature>
<evidence type="ECO:0000313" key="5">
    <source>
        <dbReference type="Proteomes" id="UP000186168"/>
    </source>
</evidence>
<dbReference type="STRING" id="67365.GCA_001704635_01885"/>
<evidence type="ECO:0000256" key="1">
    <source>
        <dbReference type="SAM" id="MobiDB-lite"/>
    </source>
</evidence>
<proteinExistence type="predicted"/>
<keyword evidence="2" id="KW-0472">Membrane</keyword>
<dbReference type="GeneID" id="96746812"/>
<feature type="domain" description="VWFA" evidence="3">
    <location>
        <begin position="399"/>
        <end position="598"/>
    </location>
</feature>
<keyword evidence="2" id="KW-1133">Transmembrane helix</keyword>
<sequence>MGRHSLPEDSAGPEHSPRQDPKRSGSAARRRTVAISTALALVLATGAALALRGELLSPMASCASDSVRLGVAASPDIAPALREVAERARATGVRSDGRCLDVKVTSRESYEVAGALGDDSRDPGFQVWLPDSSLWVDRAASSPTASVPLDTLGGVASSPVAVAATPSAAERLGWPGKRYSWARLAAAATGGEDLRLGSADPARSATGLLALARVNASMAEEGGGAGKGGGAEARTAATARSLAERTSDSDEQALTTLPRDDSGAEEGNPRRNQALILSEQAAYRHNARAGGAPRLRLFYPEDGTAGLDYPYTVLNDDSLTTARARAATRFLTFLAEGGSRRILAGHGFRPTGGEAVAAVTRTAGGRAPQPYGVAPASGPSGAELDTALGMWTITVQSARLSTVVDVSASMADPVPGRRGESRMDVTRASLLRALARFTAEDEIGLWEFSRRLDGARDHRELVPTRRLGRRGPDGSTQRDALTAAFGALEPVRGGATGLYDTTLAAYRKAREGYAEGRFNAVVVLTDGSDQDEGGIGREALVEELNRLADPARPVPLIAVAVGPDADLSACEAVAEATGGTAQRVDDPARIDAVILEAIVSASRAGGARSAR</sequence>
<feature type="transmembrane region" description="Helical" evidence="2">
    <location>
        <begin position="32"/>
        <end position="51"/>
    </location>
</feature>
<dbReference type="InterPro" id="IPR002035">
    <property type="entry name" value="VWF_A"/>
</dbReference>
<dbReference type="PROSITE" id="PS50234">
    <property type="entry name" value="VWFA"/>
    <property type="match status" value="1"/>
</dbReference>
<evidence type="ECO:0000313" key="4">
    <source>
        <dbReference type="EMBL" id="OMI34548.1"/>
    </source>
</evidence>
<dbReference type="Pfam" id="PF13531">
    <property type="entry name" value="SBP_bac_11"/>
    <property type="match status" value="1"/>
</dbReference>
<dbReference type="Proteomes" id="UP000186168">
    <property type="component" value="Unassembled WGS sequence"/>
</dbReference>
<keyword evidence="2" id="KW-0812">Transmembrane</keyword>
<evidence type="ECO:0000259" key="3">
    <source>
        <dbReference type="PROSITE" id="PS50234"/>
    </source>
</evidence>
<comment type="caution">
    <text evidence="4">The sequence shown here is derived from an EMBL/GenBank/DDBJ whole genome shotgun (WGS) entry which is preliminary data.</text>
</comment>